<reference evidence="2" key="1">
    <citation type="submission" date="2016-10" db="EMBL/GenBank/DDBJ databases">
        <authorList>
            <person name="Varghese N."/>
            <person name="Submissions S."/>
        </authorList>
    </citation>
    <scope>NUCLEOTIDE SEQUENCE [LARGE SCALE GENOMIC DNA]</scope>
    <source>
        <strain evidence="2">DSM 19482</strain>
    </source>
</reference>
<dbReference type="AlphaFoldDB" id="A0A1U7Q0R6"/>
<name>A0A1U7Q0R6_9FLAO</name>
<protein>
    <submittedName>
        <fullName evidence="1">Uncharacterized protein</fullName>
    </submittedName>
</protein>
<evidence type="ECO:0000313" key="1">
    <source>
        <dbReference type="EMBL" id="SIT97980.1"/>
    </source>
</evidence>
<keyword evidence="2" id="KW-1185">Reference proteome</keyword>
<gene>
    <name evidence="1" type="ORF">SAMN05660493_02711</name>
</gene>
<proteinExistence type="predicted"/>
<dbReference type="STRING" id="1121284.SAMN05660493_02711"/>
<organism evidence="1 2">
    <name type="scientific">Epilithonimonas bovis DSM 19482</name>
    <dbReference type="NCBI Taxonomy" id="1121284"/>
    <lineage>
        <taxon>Bacteria</taxon>
        <taxon>Pseudomonadati</taxon>
        <taxon>Bacteroidota</taxon>
        <taxon>Flavobacteriia</taxon>
        <taxon>Flavobacteriales</taxon>
        <taxon>Weeksellaceae</taxon>
        <taxon>Chryseobacterium group</taxon>
        <taxon>Epilithonimonas</taxon>
    </lineage>
</organism>
<sequence length="50" mass="6022">MCISQEVLFYNGLVNKPLKATNCRLYNSDYQTNMIFKEKMFFWILDYISS</sequence>
<accession>A0A1U7Q0R6</accession>
<evidence type="ECO:0000313" key="2">
    <source>
        <dbReference type="Proteomes" id="UP000187261"/>
    </source>
</evidence>
<dbReference type="Proteomes" id="UP000187261">
    <property type="component" value="Unassembled WGS sequence"/>
</dbReference>
<dbReference type="EMBL" id="FTPU01000037">
    <property type="protein sequence ID" value="SIT97980.1"/>
    <property type="molecule type" value="Genomic_DNA"/>
</dbReference>